<dbReference type="Gene3D" id="3.30.160.60">
    <property type="entry name" value="Classic Zinc Finger"/>
    <property type="match status" value="1"/>
</dbReference>
<dbReference type="Gene3D" id="3.30.1490.480">
    <property type="entry name" value="Endolytic murein transglycosylase"/>
    <property type="match status" value="1"/>
</dbReference>
<evidence type="ECO:0000256" key="3">
    <source>
        <dbReference type="ARBA" id="ARBA00022989"/>
    </source>
</evidence>
<dbReference type="NCBIfam" id="TIGR00247">
    <property type="entry name" value="endolytic transglycosylase MltG"/>
    <property type="match status" value="1"/>
</dbReference>
<dbReference type="Proteomes" id="UP000193391">
    <property type="component" value="Unassembled WGS sequence"/>
</dbReference>
<comment type="similarity">
    <text evidence="7">Belongs to the transglycosylase MltG family.</text>
</comment>
<sequence>MRRFLLLLGTLCITAAFVIGGAAVYVYVAYTSPSRLAQGIDLVIPQGTGVRQIGVLLARQKIVSDPLIFLAGVRASRLDHSLQAGEYHFPARVSPRQAAEILASGETVKRFVTIPEGLRSVEIVARLGRVDGLMGDIAHIPDDGTLLPETYQFSYGDTKQGILDRMEKAQTELVNKLWPKRAGDLPFDTRLQAITLASIVERETGIAAERARVAGVFVNRLRQNMRLQSDPTVAYAVSPDLPLDRSLSRADLKFDSPYNTYVVTGLPPSPITNPGREAIHAVLHPALTDELYFVADGTGGHAFARTLDEHNRNVSRWRKLRADSNNN</sequence>
<keyword evidence="5 7" id="KW-0456">Lyase</keyword>
<reference evidence="8 9" key="1">
    <citation type="submission" date="2014-03" db="EMBL/GenBank/DDBJ databases">
        <title>The draft genome sequence of Thalassospira mesophila JCM 18969.</title>
        <authorList>
            <person name="Lai Q."/>
            <person name="Shao Z."/>
        </authorList>
    </citation>
    <scope>NUCLEOTIDE SEQUENCE [LARGE SCALE GENOMIC DNA]</scope>
    <source>
        <strain evidence="8 9">JCM 18969</strain>
    </source>
</reference>
<evidence type="ECO:0000256" key="7">
    <source>
        <dbReference type="HAMAP-Rule" id="MF_02065"/>
    </source>
</evidence>
<comment type="caution">
    <text evidence="8">The sequence shown here is derived from an EMBL/GenBank/DDBJ whole genome shotgun (WGS) entry which is preliminary data.</text>
</comment>
<dbReference type="CDD" id="cd08010">
    <property type="entry name" value="MltG_like"/>
    <property type="match status" value="1"/>
</dbReference>
<keyword evidence="7" id="KW-0997">Cell inner membrane</keyword>
<evidence type="ECO:0000256" key="2">
    <source>
        <dbReference type="ARBA" id="ARBA00022692"/>
    </source>
</evidence>
<dbReference type="GO" id="GO:0071555">
    <property type="term" value="P:cell wall organization"/>
    <property type="evidence" value="ECO:0007669"/>
    <property type="project" value="UniProtKB-KW"/>
</dbReference>
<dbReference type="EC" id="4.2.2.29" evidence="7"/>
<keyword evidence="9" id="KW-1185">Reference proteome</keyword>
<dbReference type="OrthoDB" id="9814591at2"/>
<evidence type="ECO:0000256" key="6">
    <source>
        <dbReference type="ARBA" id="ARBA00023316"/>
    </source>
</evidence>
<comment type="function">
    <text evidence="7">Functions as a peptidoglycan terminase that cleaves nascent peptidoglycan strands endolytically to terminate their elongation.</text>
</comment>
<dbReference type="EMBL" id="JFKA01000007">
    <property type="protein sequence ID" value="OSQ37138.1"/>
    <property type="molecule type" value="Genomic_DNA"/>
</dbReference>
<protein>
    <recommendedName>
        <fullName evidence="7">Endolytic murein transglycosylase</fullName>
        <ecNumber evidence="7">4.2.2.29</ecNumber>
    </recommendedName>
    <alternativeName>
        <fullName evidence="7">Peptidoglycan lytic transglycosylase</fullName>
    </alternativeName>
    <alternativeName>
        <fullName evidence="7">Peptidoglycan polymerization terminase</fullName>
    </alternativeName>
</protein>
<gene>
    <name evidence="7" type="primary">mltG</name>
    <name evidence="8" type="ORF">TMES_14990</name>
</gene>
<dbReference type="Pfam" id="PF02618">
    <property type="entry name" value="YceG"/>
    <property type="match status" value="1"/>
</dbReference>
<keyword evidence="6 7" id="KW-0961">Cell wall biogenesis/degradation</keyword>
<proteinExistence type="inferred from homology"/>
<keyword evidence="4 7" id="KW-0472">Membrane</keyword>
<dbReference type="GO" id="GO:0009252">
    <property type="term" value="P:peptidoglycan biosynthetic process"/>
    <property type="evidence" value="ECO:0007669"/>
    <property type="project" value="UniProtKB-UniRule"/>
</dbReference>
<keyword evidence="1 7" id="KW-1003">Cell membrane</keyword>
<organism evidence="8 9">
    <name type="scientific">Thalassospira mesophila</name>
    <dbReference type="NCBI Taxonomy" id="1293891"/>
    <lineage>
        <taxon>Bacteria</taxon>
        <taxon>Pseudomonadati</taxon>
        <taxon>Pseudomonadota</taxon>
        <taxon>Alphaproteobacteria</taxon>
        <taxon>Rhodospirillales</taxon>
        <taxon>Thalassospiraceae</taxon>
        <taxon>Thalassospira</taxon>
    </lineage>
</organism>
<comment type="catalytic activity">
    <reaction evidence="7">
        <text>a peptidoglycan chain = a peptidoglycan chain with N-acetyl-1,6-anhydromuramyl-[peptide] at the reducing end + a peptidoglycan chain with N-acetylglucosamine at the non-reducing end.</text>
        <dbReference type="EC" id="4.2.2.29"/>
    </reaction>
</comment>
<dbReference type="InterPro" id="IPR003770">
    <property type="entry name" value="MLTG-like"/>
</dbReference>
<keyword evidence="3 7" id="KW-1133">Transmembrane helix</keyword>
<dbReference type="PANTHER" id="PTHR30518">
    <property type="entry name" value="ENDOLYTIC MUREIN TRANSGLYCOSYLASE"/>
    <property type="match status" value="1"/>
</dbReference>
<evidence type="ECO:0000256" key="5">
    <source>
        <dbReference type="ARBA" id="ARBA00023239"/>
    </source>
</evidence>
<keyword evidence="2 7" id="KW-0812">Transmembrane</keyword>
<dbReference type="HAMAP" id="MF_02065">
    <property type="entry name" value="MltG"/>
    <property type="match status" value="1"/>
</dbReference>
<evidence type="ECO:0000313" key="9">
    <source>
        <dbReference type="Proteomes" id="UP000193391"/>
    </source>
</evidence>
<evidence type="ECO:0000256" key="1">
    <source>
        <dbReference type="ARBA" id="ARBA00022475"/>
    </source>
</evidence>
<dbReference type="GO" id="GO:0008932">
    <property type="term" value="F:lytic endotransglycosylase activity"/>
    <property type="evidence" value="ECO:0007669"/>
    <property type="project" value="UniProtKB-UniRule"/>
</dbReference>
<evidence type="ECO:0000313" key="8">
    <source>
        <dbReference type="EMBL" id="OSQ37138.1"/>
    </source>
</evidence>
<name>A0A1Y2KXQ3_9PROT</name>
<dbReference type="RefSeq" id="WP_085584000.1">
    <property type="nucleotide sequence ID" value="NZ_JFKA01000007.1"/>
</dbReference>
<dbReference type="AlphaFoldDB" id="A0A1Y2KXQ3"/>
<dbReference type="GO" id="GO:0005886">
    <property type="term" value="C:plasma membrane"/>
    <property type="evidence" value="ECO:0007669"/>
    <property type="project" value="UniProtKB-UniRule"/>
</dbReference>
<dbReference type="PANTHER" id="PTHR30518:SF2">
    <property type="entry name" value="ENDOLYTIC MUREIN TRANSGLYCOSYLASE"/>
    <property type="match status" value="1"/>
</dbReference>
<dbReference type="STRING" id="1293891.TMES_14990"/>
<evidence type="ECO:0000256" key="4">
    <source>
        <dbReference type="ARBA" id="ARBA00023136"/>
    </source>
</evidence>
<accession>A0A1Y2KXQ3</accession>
<feature type="site" description="Important for catalytic activity" evidence="7">
    <location>
        <position position="203"/>
    </location>
</feature>